<dbReference type="Gene3D" id="3.10.20.280">
    <property type="entry name" value="RnfH-like"/>
    <property type="match status" value="1"/>
</dbReference>
<protein>
    <recommendedName>
        <fullName evidence="2">UPF0125 protein Lfee_2468</fullName>
    </recommendedName>
</protein>
<evidence type="ECO:0000256" key="2">
    <source>
        <dbReference type="HAMAP-Rule" id="MF_00460"/>
    </source>
</evidence>
<dbReference type="EMBL" id="LNYB01000085">
    <property type="protein sequence ID" value="KTC94804.1"/>
    <property type="molecule type" value="Genomic_DNA"/>
</dbReference>
<evidence type="ECO:0000256" key="1">
    <source>
        <dbReference type="ARBA" id="ARBA00010645"/>
    </source>
</evidence>
<keyword evidence="5" id="KW-1185">Reference proteome</keyword>
<dbReference type="EMBL" id="UASS01000009">
    <property type="protein sequence ID" value="SPX60401.1"/>
    <property type="molecule type" value="Genomic_DNA"/>
</dbReference>
<dbReference type="InterPro" id="IPR037021">
    <property type="entry name" value="RnfH_sf"/>
</dbReference>
<dbReference type="OrthoDB" id="9796575at2"/>
<sequence length="90" mass="10056">MVNVEIVYIAADQATIQLKLALQAGATVADALKESGIFETHPEVQTLPIGIFTKRVAMDTVLKPGDRLEIYRHLTLDPKEKRRQRAKAKD</sequence>
<evidence type="ECO:0000313" key="4">
    <source>
        <dbReference type="EMBL" id="SPX60401.1"/>
    </source>
</evidence>
<dbReference type="SUPFAM" id="SSF54285">
    <property type="entry name" value="MoaD/ThiS"/>
    <property type="match status" value="1"/>
</dbReference>
<dbReference type="NCBIfam" id="NF002490">
    <property type="entry name" value="PRK01777.1"/>
    <property type="match status" value="1"/>
</dbReference>
<gene>
    <name evidence="3" type="primary">pasI</name>
    <name evidence="3" type="ORF">Lfee_2468</name>
    <name evidence="4" type="ORF">NCTC12022_01125</name>
</gene>
<dbReference type="PANTHER" id="PTHR37483">
    <property type="entry name" value="UPF0125 PROTEIN RATB"/>
    <property type="match status" value="1"/>
</dbReference>
<dbReference type="Pfam" id="PF03658">
    <property type="entry name" value="Ub-RnfH"/>
    <property type="match status" value="1"/>
</dbReference>
<dbReference type="AlphaFoldDB" id="A0A0W0TGS8"/>
<reference evidence="4 6" key="2">
    <citation type="submission" date="2018-06" db="EMBL/GenBank/DDBJ databases">
        <authorList>
            <consortium name="Pathogen Informatics"/>
            <person name="Doyle S."/>
        </authorList>
    </citation>
    <scope>NUCLEOTIDE SEQUENCE [LARGE SCALE GENOMIC DNA]</scope>
    <source>
        <strain evidence="4 6">NCTC12022</strain>
    </source>
</reference>
<reference evidence="3 5" key="1">
    <citation type="submission" date="2015-11" db="EMBL/GenBank/DDBJ databases">
        <title>Genomic analysis of 38 Legionella species identifies large and diverse effector repertoires.</title>
        <authorList>
            <person name="Burstein D."/>
            <person name="Amaro F."/>
            <person name="Zusman T."/>
            <person name="Lifshitz Z."/>
            <person name="Cohen O."/>
            <person name="Gilbert J.A."/>
            <person name="Pupko T."/>
            <person name="Shuman H.A."/>
            <person name="Segal G."/>
        </authorList>
    </citation>
    <scope>NUCLEOTIDE SEQUENCE [LARGE SCALE GENOMIC DNA]</scope>
    <source>
        <strain evidence="3 5">WO-44C</strain>
    </source>
</reference>
<dbReference type="HAMAP" id="MF_00460">
    <property type="entry name" value="UPF0125_RnfH"/>
    <property type="match status" value="1"/>
</dbReference>
<dbReference type="InterPro" id="IPR016155">
    <property type="entry name" value="Mopterin_synth/thiamin_S_b"/>
</dbReference>
<organism evidence="3 5">
    <name type="scientific">Legionella feeleii</name>
    <dbReference type="NCBI Taxonomy" id="453"/>
    <lineage>
        <taxon>Bacteria</taxon>
        <taxon>Pseudomonadati</taxon>
        <taxon>Pseudomonadota</taxon>
        <taxon>Gammaproteobacteria</taxon>
        <taxon>Legionellales</taxon>
        <taxon>Legionellaceae</taxon>
        <taxon>Legionella</taxon>
    </lineage>
</organism>
<dbReference type="Proteomes" id="UP000251942">
    <property type="component" value="Unassembled WGS sequence"/>
</dbReference>
<dbReference type="PATRIC" id="fig|453.4.peg.2704"/>
<name>A0A0W0TGS8_9GAMM</name>
<dbReference type="Proteomes" id="UP000054698">
    <property type="component" value="Unassembled WGS sequence"/>
</dbReference>
<comment type="similarity">
    <text evidence="1 2">Belongs to the UPF0125 (RnfH) family.</text>
</comment>
<dbReference type="RefSeq" id="WP_058447304.1">
    <property type="nucleotide sequence ID" value="NZ_CAAAHT010000020.1"/>
</dbReference>
<proteinExistence type="inferred from homology"/>
<dbReference type="STRING" id="453.Lfee_2468"/>
<evidence type="ECO:0000313" key="3">
    <source>
        <dbReference type="EMBL" id="KTC94804.1"/>
    </source>
</evidence>
<evidence type="ECO:0000313" key="5">
    <source>
        <dbReference type="Proteomes" id="UP000054698"/>
    </source>
</evidence>
<dbReference type="PANTHER" id="PTHR37483:SF1">
    <property type="entry name" value="UPF0125 PROTEIN RATB"/>
    <property type="match status" value="1"/>
</dbReference>
<accession>A0A0W0TGS8</accession>
<evidence type="ECO:0000313" key="6">
    <source>
        <dbReference type="Proteomes" id="UP000251942"/>
    </source>
</evidence>
<dbReference type="InterPro" id="IPR005346">
    <property type="entry name" value="RnfH"/>
</dbReference>